<keyword evidence="1" id="KW-0472">Membrane</keyword>
<dbReference type="EMBL" id="PQSP01000001">
    <property type="protein sequence ID" value="RUS67864.1"/>
    <property type="molecule type" value="Genomic_DNA"/>
</dbReference>
<dbReference type="AlphaFoldDB" id="A0A433SGT3"/>
<organism evidence="3 4">
    <name type="scientific">Saezia sanguinis</name>
    <dbReference type="NCBI Taxonomy" id="1965230"/>
    <lineage>
        <taxon>Bacteria</taxon>
        <taxon>Pseudomonadati</taxon>
        <taxon>Pseudomonadota</taxon>
        <taxon>Betaproteobacteria</taxon>
        <taxon>Burkholderiales</taxon>
        <taxon>Saeziaceae</taxon>
        <taxon>Saezia</taxon>
    </lineage>
</organism>
<feature type="transmembrane region" description="Helical" evidence="1">
    <location>
        <begin position="18"/>
        <end position="37"/>
    </location>
</feature>
<evidence type="ECO:0000259" key="2">
    <source>
        <dbReference type="PROSITE" id="PS50983"/>
    </source>
</evidence>
<reference evidence="3 4" key="1">
    <citation type="submission" date="2018-01" db="EMBL/GenBank/DDBJ databases">
        <title>Saezia sanguinis gen. nov., sp. nov., in the order Burkholderiales isolated from human blood.</title>
        <authorList>
            <person name="Medina-Pascual M.J."/>
            <person name="Valdezate S."/>
            <person name="Monzon S."/>
            <person name="Cuesta I."/>
            <person name="Carrasco G."/>
            <person name="Villalon P."/>
            <person name="Saez-Nieto J.A."/>
        </authorList>
    </citation>
    <scope>NUCLEOTIDE SEQUENCE [LARGE SCALE GENOMIC DNA]</scope>
    <source>
        <strain evidence="3 4">CNM695-12</strain>
    </source>
</reference>
<dbReference type="Gene3D" id="3.40.50.1980">
    <property type="entry name" value="Nitrogenase molybdenum iron protein domain"/>
    <property type="match status" value="2"/>
</dbReference>
<dbReference type="InterPro" id="IPR050902">
    <property type="entry name" value="ABC_Transporter_SBP"/>
</dbReference>
<evidence type="ECO:0000313" key="3">
    <source>
        <dbReference type="EMBL" id="RUS67864.1"/>
    </source>
</evidence>
<dbReference type="PROSITE" id="PS50983">
    <property type="entry name" value="FE_B12_PBP"/>
    <property type="match status" value="1"/>
</dbReference>
<evidence type="ECO:0000256" key="1">
    <source>
        <dbReference type="SAM" id="Phobius"/>
    </source>
</evidence>
<dbReference type="Pfam" id="PF01497">
    <property type="entry name" value="Peripla_BP_2"/>
    <property type="match status" value="1"/>
</dbReference>
<dbReference type="SUPFAM" id="SSF53807">
    <property type="entry name" value="Helical backbone' metal receptor"/>
    <property type="match status" value="1"/>
</dbReference>
<dbReference type="PANTHER" id="PTHR30535:SF34">
    <property type="entry name" value="MOLYBDATE-BINDING PROTEIN MOLA"/>
    <property type="match status" value="1"/>
</dbReference>
<keyword evidence="4" id="KW-1185">Reference proteome</keyword>
<keyword evidence="1" id="KW-0812">Transmembrane</keyword>
<gene>
    <name evidence="3" type="ORF">CUZ56_00344</name>
</gene>
<comment type="caution">
    <text evidence="3">The sequence shown here is derived from an EMBL/GenBank/DDBJ whole genome shotgun (WGS) entry which is preliminary data.</text>
</comment>
<protein>
    <recommendedName>
        <fullName evidence="2">Fe/B12 periplasmic-binding domain-containing protein</fullName>
    </recommendedName>
</protein>
<dbReference type="PANTHER" id="PTHR30535">
    <property type="entry name" value="VITAMIN B12-BINDING PROTEIN"/>
    <property type="match status" value="1"/>
</dbReference>
<proteinExistence type="predicted"/>
<dbReference type="Proteomes" id="UP000286947">
    <property type="component" value="Unassembled WGS sequence"/>
</dbReference>
<evidence type="ECO:0000313" key="4">
    <source>
        <dbReference type="Proteomes" id="UP000286947"/>
    </source>
</evidence>
<sequence>MPSEIDLRESRAGFVKRVIQILMLVCVFAGFNLGYAGQPDAQNIAAQPIVITDIAGRTVTLPKPASRVVLTQARYFPVLGMIHPDPVSILAGWSDEFKNSYAEEYAEYQGRFPAIDRIPVVGQHTAASFSVERALAVKPDVVIMTAAFAGIRPNTGNAAASSSPLIRRFEAAGVPVVVVDFFIDPLNNTVPSMRILGQVLGYPERAQAFISYYETHMQRIAQGVATLKHRPDVLVHAHAGATGCCNSPGVGTFNEMIQYAGGHNIGEDVLQTPTGQLGLEYIIRRNPAVYVATGTGSNRLKGLVVGADVAPADAQQSLRRVVQQSRLQPIMAVQSGNAHGIWHGFNDSPLNVVFIEALATWINPDAFSDVSAQKTLDEISERFLLVPMHGTYLIDWEKP</sequence>
<keyword evidence="1" id="KW-1133">Transmembrane helix</keyword>
<accession>A0A433SGT3</accession>
<feature type="domain" description="Fe/B12 periplasmic-binding" evidence="2">
    <location>
        <begin position="67"/>
        <end position="366"/>
    </location>
</feature>
<name>A0A433SGT3_9BURK</name>
<dbReference type="InterPro" id="IPR002491">
    <property type="entry name" value="ABC_transptr_periplasmic_BD"/>
</dbReference>